<dbReference type="EMBL" id="JYDV01000179">
    <property type="protein sequence ID" value="KRZ26519.1"/>
    <property type="molecule type" value="Genomic_DNA"/>
</dbReference>
<accession>A0A0V1IV31</accession>
<comment type="caution">
    <text evidence="1">The sequence shown here is derived from an EMBL/GenBank/DDBJ whole genome shotgun (WGS) entry which is preliminary data.</text>
</comment>
<evidence type="ECO:0000313" key="3">
    <source>
        <dbReference type="EMBL" id="KRZ28886.1"/>
    </source>
</evidence>
<reference evidence="4 5" key="1">
    <citation type="submission" date="2015-01" db="EMBL/GenBank/DDBJ databases">
        <title>Evolution of Trichinella species and genotypes.</title>
        <authorList>
            <person name="Korhonen P.K."/>
            <person name="Edoardo P."/>
            <person name="Giuseppe L.R."/>
            <person name="Gasser R.B."/>
        </authorList>
    </citation>
    <scope>NUCLEOTIDE SEQUENCE [LARGE SCALE GENOMIC DNA]</scope>
    <source>
        <strain evidence="1">ISS176</strain>
        <strain evidence="3">ISS588</strain>
    </source>
</reference>
<proteinExistence type="predicted"/>
<dbReference type="Proteomes" id="UP000054826">
    <property type="component" value="Unassembled WGS sequence"/>
</dbReference>
<sequence length="119" mass="13695">MEISSSSRIFQTVSDFLHSYKSLASAFPRRFLLIEYDHNASNLNSRIKIISRSNECRRLGFSHCLSKSRDVRRLLGFVALLPAAECYRCFLKLLICQSKSVNWQNSHPSIHPTSHHPAF</sequence>
<dbReference type="AlphaFoldDB" id="A0A0V1IV31"/>
<name>A0A0V1IV31_TRIPS</name>
<organism evidence="1 5">
    <name type="scientific">Trichinella pseudospiralis</name>
    <name type="common">Parasitic roundworm</name>
    <dbReference type="NCBI Taxonomy" id="6337"/>
    <lineage>
        <taxon>Eukaryota</taxon>
        <taxon>Metazoa</taxon>
        <taxon>Ecdysozoa</taxon>
        <taxon>Nematoda</taxon>
        <taxon>Enoplea</taxon>
        <taxon>Dorylaimia</taxon>
        <taxon>Trichinellida</taxon>
        <taxon>Trichinellidae</taxon>
        <taxon>Trichinella</taxon>
    </lineage>
</organism>
<gene>
    <name evidence="3" type="ORF">T4B_3843</name>
    <name evidence="1" type="ORF">T4C_12114</name>
    <name evidence="2" type="ORF">T4C_2226</name>
</gene>
<dbReference type="EMBL" id="JYDV01000179">
    <property type="protein sequence ID" value="KRZ26503.1"/>
    <property type="molecule type" value="Genomic_DNA"/>
</dbReference>
<dbReference type="EMBL" id="JYDS01000052">
    <property type="protein sequence ID" value="KRZ28886.1"/>
    <property type="molecule type" value="Genomic_DNA"/>
</dbReference>
<evidence type="ECO:0000313" key="4">
    <source>
        <dbReference type="Proteomes" id="UP000054805"/>
    </source>
</evidence>
<evidence type="ECO:0000313" key="1">
    <source>
        <dbReference type="EMBL" id="KRZ26503.1"/>
    </source>
</evidence>
<evidence type="ECO:0000313" key="5">
    <source>
        <dbReference type="Proteomes" id="UP000054826"/>
    </source>
</evidence>
<protein>
    <submittedName>
        <fullName evidence="1">Uncharacterized protein</fullName>
    </submittedName>
</protein>
<dbReference type="Proteomes" id="UP000054805">
    <property type="component" value="Unassembled WGS sequence"/>
</dbReference>
<keyword evidence="4" id="KW-1185">Reference proteome</keyword>
<evidence type="ECO:0000313" key="2">
    <source>
        <dbReference type="EMBL" id="KRZ26519.1"/>
    </source>
</evidence>